<accession>A0A4D6SP47</accession>
<dbReference type="InterPro" id="IPR042262">
    <property type="entry name" value="CN_hydtase_beta_C"/>
</dbReference>
<gene>
    <name evidence="2" type="primary">pnhC</name>
</gene>
<evidence type="ECO:0000313" key="2">
    <source>
        <dbReference type="EMBL" id="QCG69016.1"/>
    </source>
</evidence>
<dbReference type="AlphaFoldDB" id="A0A4D6SP47"/>
<feature type="region of interest" description="Disordered" evidence="1">
    <location>
        <begin position="1"/>
        <end position="22"/>
    </location>
</feature>
<organism evidence="2">
    <name type="scientific">Ensifer adhaerens</name>
    <name type="common">Sinorhizobium morelense</name>
    <dbReference type="NCBI Taxonomy" id="106592"/>
    <lineage>
        <taxon>Bacteria</taxon>
        <taxon>Pseudomonadati</taxon>
        <taxon>Pseudomonadota</taxon>
        <taxon>Alphaproteobacteria</taxon>
        <taxon>Hyphomicrobiales</taxon>
        <taxon>Rhizobiaceae</taxon>
        <taxon>Sinorhizobium/Ensifer group</taxon>
        <taxon>Ensifer</taxon>
    </lineage>
</organism>
<name>A0A4D6SP47_ENSAD</name>
<dbReference type="InterPro" id="IPR008990">
    <property type="entry name" value="Elect_transpt_acc-like_dom_sf"/>
</dbReference>
<dbReference type="NCBIfam" id="TIGR03889">
    <property type="entry name" value="nitrile_acc"/>
    <property type="match status" value="1"/>
</dbReference>
<feature type="compositionally biased region" description="Polar residues" evidence="1">
    <location>
        <begin position="1"/>
        <end position="11"/>
    </location>
</feature>
<protein>
    <submittedName>
        <fullName evidence="2">PnhC</fullName>
    </submittedName>
</protein>
<dbReference type="Gene3D" id="1.10.472.20">
    <property type="entry name" value="Nitrile hydratase, beta subunit"/>
    <property type="match status" value="1"/>
</dbReference>
<dbReference type="SUPFAM" id="SSF50090">
    <property type="entry name" value="Electron transport accessory proteins"/>
    <property type="match status" value="1"/>
</dbReference>
<proteinExistence type="predicted"/>
<sequence>MSGSDHTTAHLTQRDSEPAFAEPWHAQVSAMASMLVASGVISGAHWSETLGAKLREARLAGQADDTETYYRAVLSALESLLDQARAISGNELIQRRDAWERAYLRTPHGWPVVLNGDFA</sequence>
<reference evidence="2" key="1">
    <citation type="submission" date="2018-09" db="EMBL/GenBank/DDBJ databases">
        <authorList>
            <person name="Sun S."/>
        </authorList>
    </citation>
    <scope>NUCLEOTIDE SEQUENCE</scope>
    <source>
        <strain evidence="2">CGMCC 6315</strain>
    </source>
</reference>
<dbReference type="EMBL" id="MH998517">
    <property type="protein sequence ID" value="QCG69016.1"/>
    <property type="molecule type" value="Genomic_DNA"/>
</dbReference>
<dbReference type="InterPro" id="IPR023808">
    <property type="entry name" value="Nitrile_Hydratase_acc_put"/>
</dbReference>
<evidence type="ECO:0000256" key="1">
    <source>
        <dbReference type="SAM" id="MobiDB-lite"/>
    </source>
</evidence>